<organism evidence="13 14">
    <name type="scientific">Mytilus edulis</name>
    <name type="common">Blue mussel</name>
    <dbReference type="NCBI Taxonomy" id="6550"/>
    <lineage>
        <taxon>Eukaryota</taxon>
        <taxon>Metazoa</taxon>
        <taxon>Spiralia</taxon>
        <taxon>Lophotrochozoa</taxon>
        <taxon>Mollusca</taxon>
        <taxon>Bivalvia</taxon>
        <taxon>Autobranchia</taxon>
        <taxon>Pteriomorphia</taxon>
        <taxon>Mytilida</taxon>
        <taxon>Mytiloidea</taxon>
        <taxon>Mytilidae</taxon>
        <taxon>Mytilinae</taxon>
        <taxon>Mytilus</taxon>
    </lineage>
</organism>
<dbReference type="PANTHER" id="PTHR42985">
    <property type="entry name" value="SODIUM-COUPLED MONOCARBOXYLATE TRANSPORTER"/>
    <property type="match status" value="1"/>
</dbReference>
<reference evidence="13" key="1">
    <citation type="submission" date="2021-03" db="EMBL/GenBank/DDBJ databases">
        <authorList>
            <person name="Bekaert M."/>
        </authorList>
    </citation>
    <scope>NUCLEOTIDE SEQUENCE</scope>
</reference>
<dbReference type="Pfam" id="PF00474">
    <property type="entry name" value="SSF"/>
    <property type="match status" value="2"/>
</dbReference>
<dbReference type="Gene3D" id="1.20.1730.10">
    <property type="entry name" value="Sodium/glucose cotransporter"/>
    <property type="match status" value="1"/>
</dbReference>
<evidence type="ECO:0000256" key="7">
    <source>
        <dbReference type="ARBA" id="ARBA00023053"/>
    </source>
</evidence>
<dbReference type="InterPro" id="IPR001734">
    <property type="entry name" value="Na/solute_symporter"/>
</dbReference>
<keyword evidence="4" id="KW-1003">Cell membrane</keyword>
<keyword evidence="3" id="KW-0813">Transport</keyword>
<evidence type="ECO:0000256" key="3">
    <source>
        <dbReference type="ARBA" id="ARBA00022448"/>
    </source>
</evidence>
<comment type="subcellular location">
    <subcellularLocation>
        <location evidence="1">Cell membrane</location>
        <topology evidence="1">Multi-pass membrane protein</topology>
    </subcellularLocation>
</comment>
<keyword evidence="9 12" id="KW-0472">Membrane</keyword>
<feature type="transmembrane region" description="Helical" evidence="12">
    <location>
        <begin position="220"/>
        <end position="238"/>
    </location>
</feature>
<evidence type="ECO:0000256" key="4">
    <source>
        <dbReference type="ARBA" id="ARBA00022475"/>
    </source>
</evidence>
<feature type="transmembrane region" description="Helical" evidence="12">
    <location>
        <begin position="401"/>
        <end position="422"/>
    </location>
</feature>
<dbReference type="GO" id="GO:0005886">
    <property type="term" value="C:plasma membrane"/>
    <property type="evidence" value="ECO:0007669"/>
    <property type="project" value="UniProtKB-SubCell"/>
</dbReference>
<evidence type="ECO:0000256" key="11">
    <source>
        <dbReference type="RuleBase" id="RU362091"/>
    </source>
</evidence>
<evidence type="ECO:0000256" key="2">
    <source>
        <dbReference type="ARBA" id="ARBA00006434"/>
    </source>
</evidence>
<evidence type="ECO:0000256" key="12">
    <source>
        <dbReference type="SAM" id="Phobius"/>
    </source>
</evidence>
<gene>
    <name evidence="13" type="ORF">MEDL_36641</name>
</gene>
<comment type="caution">
    <text evidence="13">The sequence shown here is derived from an EMBL/GenBank/DDBJ whole genome shotgun (WGS) entry which is preliminary data.</text>
</comment>
<dbReference type="AlphaFoldDB" id="A0A8S3SQY1"/>
<keyword evidence="10" id="KW-0739">Sodium transport</keyword>
<feature type="transmembrane region" description="Helical" evidence="12">
    <location>
        <begin position="483"/>
        <end position="507"/>
    </location>
</feature>
<dbReference type="CDD" id="cd11492">
    <property type="entry name" value="SLC5sbd_NIS-SMVT"/>
    <property type="match status" value="1"/>
</dbReference>
<accession>A0A8S3SQY1</accession>
<evidence type="ECO:0000256" key="6">
    <source>
        <dbReference type="ARBA" id="ARBA00022989"/>
    </source>
</evidence>
<dbReference type="OrthoDB" id="6132759at2759"/>
<dbReference type="InterPro" id="IPR051163">
    <property type="entry name" value="Sodium:Solute_Symporter_SSF"/>
</dbReference>
<evidence type="ECO:0000256" key="10">
    <source>
        <dbReference type="ARBA" id="ARBA00023201"/>
    </source>
</evidence>
<feature type="transmembrane region" description="Helical" evidence="12">
    <location>
        <begin position="16"/>
        <end position="35"/>
    </location>
</feature>
<evidence type="ECO:0000256" key="1">
    <source>
        <dbReference type="ARBA" id="ARBA00004651"/>
    </source>
</evidence>
<proteinExistence type="inferred from homology"/>
<name>A0A8S3SQY1_MYTED</name>
<dbReference type="InterPro" id="IPR038377">
    <property type="entry name" value="Na/Glc_symporter_sf"/>
</dbReference>
<keyword evidence="5 12" id="KW-0812">Transmembrane</keyword>
<evidence type="ECO:0000313" key="14">
    <source>
        <dbReference type="Proteomes" id="UP000683360"/>
    </source>
</evidence>
<sequence length="604" mass="66443">MKSTLYQRNEFSTLDYVIFVVTLLISLSIGIYNAFKSRYKQSTKEVLLAGGEMGVIPVAFSLFASFISSVSMIGIPAEAYIFDSMVMWGAVAAPISIYLSAYIYIPIFYNLKLTNAYEIMYMAIVLYAPALAFNAARVSIREQYCVSALHVIDSSFRIFGGMKAVLWTDSFQAVLMLTGIVVTLILGSVKVGGMSAVWKIADEYGRINFTDFSFSMSTRYTVWGAIIGQTFMWTILFGTNQAMVQRTLTCPSLKNSQRALWISVPGLMMILVVGGLNGLVVFAYYHTCDPLSSGTIKAGDQLLPLFVMDIMGIYPGVCGIFIAAVFSGALSTVSSGLNAMSAALLQDIIKPCVSSSLTDKRAAIISKFIGHILYISVLVLGIVCLFFVYLASAMGGVVKGAFVGTIVSIAMMLWIGLGSFLYKIYPISPLSTEGCMNYTSEFGNYSRTMYNFTASVDTLYNSTAAIEPTNNSNTIFPLYDLSFVWYNVLGPGIVIVVGLIVSFMTGYTDPKSVDARFICPIFDVLCPYLPEKILKPLRFGIVHKNKFEIQHTLSTMIKEPQNIVLNVDDKNDEKEGETLLPVNLGEQLNDKETVINRNTNGKHY</sequence>
<evidence type="ECO:0000256" key="8">
    <source>
        <dbReference type="ARBA" id="ARBA00023065"/>
    </source>
</evidence>
<feature type="transmembrane region" description="Helical" evidence="12">
    <location>
        <begin position="47"/>
        <end position="73"/>
    </location>
</feature>
<protein>
    <submittedName>
        <fullName evidence="13">SLC5A6</fullName>
    </submittedName>
</protein>
<keyword evidence="6 12" id="KW-1133">Transmembrane helix</keyword>
<evidence type="ECO:0000256" key="9">
    <source>
        <dbReference type="ARBA" id="ARBA00023136"/>
    </source>
</evidence>
<dbReference type="GO" id="GO:0015293">
    <property type="term" value="F:symporter activity"/>
    <property type="evidence" value="ECO:0007669"/>
    <property type="project" value="TreeGrafter"/>
</dbReference>
<keyword evidence="8" id="KW-0406">Ion transport</keyword>
<evidence type="ECO:0000313" key="13">
    <source>
        <dbReference type="EMBL" id="CAG2223366.1"/>
    </source>
</evidence>
<dbReference type="EMBL" id="CAJPWZ010001786">
    <property type="protein sequence ID" value="CAG2223366.1"/>
    <property type="molecule type" value="Genomic_DNA"/>
</dbReference>
<dbReference type="PANTHER" id="PTHR42985:SF40">
    <property type="entry name" value="LD47995P-RELATED"/>
    <property type="match status" value="1"/>
</dbReference>
<dbReference type="Proteomes" id="UP000683360">
    <property type="component" value="Unassembled WGS sequence"/>
</dbReference>
<evidence type="ECO:0000256" key="5">
    <source>
        <dbReference type="ARBA" id="ARBA00022692"/>
    </source>
</evidence>
<feature type="transmembrane region" description="Helical" evidence="12">
    <location>
        <begin position="368"/>
        <end position="389"/>
    </location>
</feature>
<dbReference type="PROSITE" id="PS50283">
    <property type="entry name" value="NA_SOLUT_SYMP_3"/>
    <property type="match status" value="1"/>
</dbReference>
<keyword evidence="7" id="KW-0915">Sodium</keyword>
<dbReference type="GO" id="GO:0006814">
    <property type="term" value="P:sodium ion transport"/>
    <property type="evidence" value="ECO:0007669"/>
    <property type="project" value="UniProtKB-KW"/>
</dbReference>
<comment type="similarity">
    <text evidence="2 11">Belongs to the sodium:solute symporter (SSF) (TC 2.A.21) family.</text>
</comment>
<feature type="transmembrane region" description="Helical" evidence="12">
    <location>
        <begin position="119"/>
        <end position="140"/>
    </location>
</feature>
<feature type="transmembrane region" description="Helical" evidence="12">
    <location>
        <begin position="259"/>
        <end position="285"/>
    </location>
</feature>
<keyword evidence="14" id="KW-1185">Reference proteome</keyword>
<feature type="transmembrane region" description="Helical" evidence="12">
    <location>
        <begin position="305"/>
        <end position="330"/>
    </location>
</feature>
<feature type="transmembrane region" description="Helical" evidence="12">
    <location>
        <begin position="85"/>
        <end position="107"/>
    </location>
</feature>
<feature type="transmembrane region" description="Helical" evidence="12">
    <location>
        <begin position="173"/>
        <end position="200"/>
    </location>
</feature>